<feature type="transmembrane region" description="Helical" evidence="1">
    <location>
        <begin position="12"/>
        <end position="33"/>
    </location>
</feature>
<dbReference type="Proteomes" id="UP001501237">
    <property type="component" value="Unassembled WGS sequence"/>
</dbReference>
<dbReference type="RefSeq" id="WP_344824769.1">
    <property type="nucleotide sequence ID" value="NZ_BAAAUV010000004.1"/>
</dbReference>
<evidence type="ECO:0000259" key="2">
    <source>
        <dbReference type="Pfam" id="PF02470"/>
    </source>
</evidence>
<accession>A0ABP6Q7S8</accession>
<dbReference type="EMBL" id="BAAAUV010000004">
    <property type="protein sequence ID" value="GAA3204163.1"/>
    <property type="molecule type" value="Genomic_DNA"/>
</dbReference>
<dbReference type="Pfam" id="PF11887">
    <property type="entry name" value="Mce4_CUP1"/>
    <property type="match status" value="1"/>
</dbReference>
<dbReference type="InterPro" id="IPR003399">
    <property type="entry name" value="Mce/MlaD"/>
</dbReference>
<organism evidence="4 5">
    <name type="scientific">Actinocorallia longicatena</name>
    <dbReference type="NCBI Taxonomy" id="111803"/>
    <lineage>
        <taxon>Bacteria</taxon>
        <taxon>Bacillati</taxon>
        <taxon>Actinomycetota</taxon>
        <taxon>Actinomycetes</taxon>
        <taxon>Streptosporangiales</taxon>
        <taxon>Thermomonosporaceae</taxon>
        <taxon>Actinocorallia</taxon>
    </lineage>
</organism>
<keyword evidence="1" id="KW-0472">Membrane</keyword>
<gene>
    <name evidence="4" type="ORF">GCM10010468_18590</name>
</gene>
<dbReference type="Pfam" id="PF02470">
    <property type="entry name" value="MlaD"/>
    <property type="match status" value="1"/>
</dbReference>
<dbReference type="InterPro" id="IPR024516">
    <property type="entry name" value="Mce_C"/>
</dbReference>
<protein>
    <submittedName>
        <fullName evidence="4">MCE family protein</fullName>
    </submittedName>
</protein>
<name>A0ABP6Q7S8_9ACTN</name>
<evidence type="ECO:0000313" key="4">
    <source>
        <dbReference type="EMBL" id="GAA3204163.1"/>
    </source>
</evidence>
<dbReference type="PANTHER" id="PTHR33371">
    <property type="entry name" value="INTERMEMBRANE PHOSPHOLIPID TRANSPORT SYSTEM BINDING PROTEIN MLAD-RELATED"/>
    <property type="match status" value="1"/>
</dbReference>
<keyword evidence="1" id="KW-0812">Transmembrane</keyword>
<keyword evidence="5" id="KW-1185">Reference proteome</keyword>
<sequence>MRTQDLTPRSRLRFGLIGAAGLTGCLVASLLAVRDTHPGSSHVLAVFGRAGEGLDTHSDVKIHGVRVGAVSAVTLTADGRALVTLRLDKGVRAPLTAEAAVMPLSVFGPKYVELRPGTGETTGPYLADGATIGKTHDPEELTDVGAPAIHLLDAVDPKDLGTIMSALGAGFSGRGEEIGGLVDDSAALLGLADRRRDTIEEIIGDGGAVAGTLAGNADEVGRIAGDLDVILPAITGDPRRFGELLDGLDRSARTLDSILRADPEAPGRIIDAAAPATAVAYRYRSYFPDLISSGALILTQLSGVARVPGPHGTLLARVTAHISQTKAICDVLVGACGPIPPAIPNKPKAGGKKK</sequence>
<dbReference type="InterPro" id="IPR052336">
    <property type="entry name" value="MlaD_Phospholipid_Transporter"/>
</dbReference>
<dbReference type="PANTHER" id="PTHR33371:SF16">
    <property type="entry name" value="MCE-FAMILY PROTEIN MCE3F"/>
    <property type="match status" value="1"/>
</dbReference>
<feature type="domain" description="Mce/MlaD" evidence="2">
    <location>
        <begin position="42"/>
        <end position="117"/>
    </location>
</feature>
<proteinExistence type="predicted"/>
<feature type="domain" description="Mammalian cell entry C-terminal" evidence="3">
    <location>
        <begin position="126"/>
        <end position="293"/>
    </location>
</feature>
<reference evidence="5" key="1">
    <citation type="journal article" date="2019" name="Int. J. Syst. Evol. Microbiol.">
        <title>The Global Catalogue of Microorganisms (GCM) 10K type strain sequencing project: providing services to taxonomists for standard genome sequencing and annotation.</title>
        <authorList>
            <consortium name="The Broad Institute Genomics Platform"/>
            <consortium name="The Broad Institute Genome Sequencing Center for Infectious Disease"/>
            <person name="Wu L."/>
            <person name="Ma J."/>
        </authorList>
    </citation>
    <scope>NUCLEOTIDE SEQUENCE [LARGE SCALE GENOMIC DNA]</scope>
    <source>
        <strain evidence="5">JCM 9377</strain>
    </source>
</reference>
<evidence type="ECO:0000313" key="5">
    <source>
        <dbReference type="Proteomes" id="UP001501237"/>
    </source>
</evidence>
<dbReference type="PROSITE" id="PS51257">
    <property type="entry name" value="PROKAR_LIPOPROTEIN"/>
    <property type="match status" value="1"/>
</dbReference>
<evidence type="ECO:0000259" key="3">
    <source>
        <dbReference type="Pfam" id="PF11887"/>
    </source>
</evidence>
<keyword evidence="1" id="KW-1133">Transmembrane helix</keyword>
<evidence type="ECO:0000256" key="1">
    <source>
        <dbReference type="SAM" id="Phobius"/>
    </source>
</evidence>
<comment type="caution">
    <text evidence="4">The sequence shown here is derived from an EMBL/GenBank/DDBJ whole genome shotgun (WGS) entry which is preliminary data.</text>
</comment>